<dbReference type="Proteomes" id="UP000622245">
    <property type="component" value="Unassembled WGS sequence"/>
</dbReference>
<proteinExistence type="predicted"/>
<evidence type="ECO:0000313" key="1">
    <source>
        <dbReference type="EMBL" id="MBM0275145.1"/>
    </source>
</evidence>
<reference evidence="1 2" key="1">
    <citation type="submission" date="2021-01" db="EMBL/GenBank/DDBJ databases">
        <title>Draft genome sequence of Micromonospora sp. strain STR1s_6.</title>
        <authorList>
            <person name="Karlyshev A."/>
            <person name="Jawad R."/>
        </authorList>
    </citation>
    <scope>NUCLEOTIDE SEQUENCE [LARGE SCALE GENOMIC DNA]</scope>
    <source>
        <strain evidence="1 2">STR1S-6</strain>
    </source>
</reference>
<evidence type="ECO:0000313" key="2">
    <source>
        <dbReference type="Proteomes" id="UP000622245"/>
    </source>
</evidence>
<dbReference type="RefSeq" id="WP_203147551.1">
    <property type="nucleotide sequence ID" value="NZ_JAEVHL010000017.1"/>
</dbReference>
<organism evidence="1 2">
    <name type="scientific">Micromonospora tarensis</name>
    <dbReference type="NCBI Taxonomy" id="2806100"/>
    <lineage>
        <taxon>Bacteria</taxon>
        <taxon>Bacillati</taxon>
        <taxon>Actinomycetota</taxon>
        <taxon>Actinomycetes</taxon>
        <taxon>Micromonosporales</taxon>
        <taxon>Micromonosporaceae</taxon>
        <taxon>Micromonospora</taxon>
    </lineage>
</organism>
<gene>
    <name evidence="1" type="ORF">JM949_06560</name>
</gene>
<accession>A0ABS1YCQ6</accession>
<name>A0ABS1YCQ6_9ACTN</name>
<keyword evidence="2" id="KW-1185">Reference proteome</keyword>
<protein>
    <recommendedName>
        <fullName evidence="3">Helix-turn-helix domain-containing protein</fullName>
    </recommendedName>
</protein>
<comment type="caution">
    <text evidence="1">The sequence shown here is derived from an EMBL/GenBank/DDBJ whole genome shotgun (WGS) entry which is preliminary data.</text>
</comment>
<evidence type="ECO:0008006" key="3">
    <source>
        <dbReference type="Google" id="ProtNLM"/>
    </source>
</evidence>
<dbReference type="EMBL" id="JAEVHL010000017">
    <property type="protein sequence ID" value="MBM0275145.1"/>
    <property type="molecule type" value="Genomic_DNA"/>
</dbReference>
<sequence length="79" mass="9003">MANADVVELDPETRFVSVERARRLLGDVTYRQIGLMVQRKELRSCKLGRRRLIELASINEVLDEAMEKARVDNGKAMTA</sequence>